<dbReference type="InterPro" id="IPR011009">
    <property type="entry name" value="Kinase-like_dom_sf"/>
</dbReference>
<dbReference type="Gene3D" id="1.10.510.10">
    <property type="entry name" value="Transferase(Phosphotransferase) domain 1"/>
    <property type="match status" value="1"/>
</dbReference>
<dbReference type="FunFam" id="1.10.510.10:FF:000571">
    <property type="entry name" value="Maternal embryonic leucine zipper kinase"/>
    <property type="match status" value="1"/>
</dbReference>
<evidence type="ECO:0000256" key="4">
    <source>
        <dbReference type="ARBA" id="ARBA00022679"/>
    </source>
</evidence>
<dbReference type="EMBL" id="CAUJNA010000113">
    <property type="protein sequence ID" value="CAJ1372041.1"/>
    <property type="molecule type" value="Genomic_DNA"/>
</dbReference>
<comment type="caution">
    <text evidence="12">The sequence shown here is derived from an EMBL/GenBank/DDBJ whole genome shotgun (WGS) entry which is preliminary data.</text>
</comment>
<dbReference type="InterPro" id="IPR045270">
    <property type="entry name" value="STKc_AGC"/>
</dbReference>
<keyword evidence="2" id="KW-0723">Serine/threonine-protein kinase</keyword>
<evidence type="ECO:0000256" key="3">
    <source>
        <dbReference type="ARBA" id="ARBA00022553"/>
    </source>
</evidence>
<evidence type="ECO:0008006" key="14">
    <source>
        <dbReference type="Google" id="ProtNLM"/>
    </source>
</evidence>
<keyword evidence="4" id="KW-0808">Transferase</keyword>
<dbReference type="GO" id="GO:0004674">
    <property type="term" value="F:protein serine/threonine kinase activity"/>
    <property type="evidence" value="ECO:0007669"/>
    <property type="project" value="UniProtKB-KW"/>
</dbReference>
<protein>
    <recommendedName>
        <fullName evidence="14">Protein kinase domain-containing protein</fullName>
    </recommendedName>
</protein>
<evidence type="ECO:0000256" key="7">
    <source>
        <dbReference type="ARBA" id="ARBA00022840"/>
    </source>
</evidence>
<dbReference type="PROSITE" id="PS50011">
    <property type="entry name" value="PROTEIN_KINASE_DOM"/>
    <property type="match status" value="1"/>
</dbReference>
<keyword evidence="6" id="KW-0418">Kinase</keyword>
<dbReference type="SUPFAM" id="SSF56112">
    <property type="entry name" value="Protein kinase-like (PK-like)"/>
    <property type="match status" value="1"/>
</dbReference>
<evidence type="ECO:0000256" key="2">
    <source>
        <dbReference type="ARBA" id="ARBA00022527"/>
    </source>
</evidence>
<comment type="subunit">
    <text evidence="1">Monomer.</text>
</comment>
<dbReference type="PROSITE" id="PS51382">
    <property type="entry name" value="SPX"/>
    <property type="match status" value="1"/>
</dbReference>
<sequence>MGQAAGSVSAATEAALARLRGNEEEEDSGCCSVDKSRPKREPLKTTRVVTRFEGSDGVESAFELKLDVPEKATAAWLLHAVRDKLAAERPEAPHVIGLKVLKTQQQAAQALNASAVAAAACGALCAGEALTARQAAKAQESGCLPYMAAMLQGDELILDYSLLLEDALADGESFEAVFEVQSEGIARSLQASSPAGRAFTEVSRGHTIEDFEIVRVVGVGGSGRVLQARHKPSGHYRAVKVMSKERLFQQEQRLQRVITEKRILARLQHPFVVSLHWAFQTTTHLFLVLDFCGGGELFFHMLQRGRFEEADGKFYFCEILLGLEYLHSQQVLYRDLKPENCLLDNEGHIRLTDFGLSKDNLTHSALFTSFVGTAGYLSPEMVARQGHGLPLDYYCLGCLLYCLLTGSLPHYEGDYKVMIQKRVKGEPVQFPPWVCTDAQNILSGLLQPDPNDRIGSARGAIEENLRMRWRAYYVSYRALKGCIEEMEADPSSSNAHFITMLKQNMLKALTFYEKTEEKLLSQIEQMKSEERSETRKDLEHEVRNLRAYAYYNREAIRKIAKKYDKRCGKSKTMQADIMETLNHSLLSQGDHRCAELLRILEESKKVSCHCSQPWVKRPGGRSAEGGRSGSIPDCCSRSWTGTSGKGTRAPATWCGSPPPPRSSARCCC</sequence>
<dbReference type="PANTHER" id="PTHR24351">
    <property type="entry name" value="RIBOSOMAL PROTEIN S6 KINASE"/>
    <property type="match status" value="1"/>
</dbReference>
<keyword evidence="5 8" id="KW-0547">Nucleotide-binding</keyword>
<evidence type="ECO:0000256" key="1">
    <source>
        <dbReference type="ARBA" id="ARBA00011245"/>
    </source>
</evidence>
<evidence type="ECO:0000259" key="10">
    <source>
        <dbReference type="PROSITE" id="PS50011"/>
    </source>
</evidence>
<evidence type="ECO:0000313" key="13">
    <source>
        <dbReference type="Proteomes" id="UP001178507"/>
    </source>
</evidence>
<keyword evidence="7 8" id="KW-0067">ATP-binding</keyword>
<dbReference type="InterPro" id="IPR008271">
    <property type="entry name" value="Ser/Thr_kinase_AS"/>
</dbReference>
<gene>
    <name evidence="12" type="ORF">EVOR1521_LOCUS2199</name>
</gene>
<proteinExistence type="predicted"/>
<dbReference type="CDD" id="cd05123">
    <property type="entry name" value="STKc_AGC"/>
    <property type="match status" value="1"/>
</dbReference>
<name>A0AA36HMT0_9DINO</name>
<organism evidence="12 13">
    <name type="scientific">Effrenium voratum</name>
    <dbReference type="NCBI Taxonomy" id="2562239"/>
    <lineage>
        <taxon>Eukaryota</taxon>
        <taxon>Sar</taxon>
        <taxon>Alveolata</taxon>
        <taxon>Dinophyceae</taxon>
        <taxon>Suessiales</taxon>
        <taxon>Symbiodiniaceae</taxon>
        <taxon>Effrenium</taxon>
    </lineage>
</organism>
<evidence type="ECO:0000259" key="11">
    <source>
        <dbReference type="PROSITE" id="PS51382"/>
    </source>
</evidence>
<dbReference type="InterPro" id="IPR004331">
    <property type="entry name" value="SPX_dom"/>
</dbReference>
<dbReference type="AlphaFoldDB" id="A0AA36HMT0"/>
<feature type="binding site" evidence="8">
    <location>
        <position position="240"/>
    </location>
    <ligand>
        <name>ATP</name>
        <dbReference type="ChEBI" id="CHEBI:30616"/>
    </ligand>
</feature>
<keyword evidence="13" id="KW-1185">Reference proteome</keyword>
<dbReference type="InterPro" id="IPR017441">
    <property type="entry name" value="Protein_kinase_ATP_BS"/>
</dbReference>
<reference evidence="12" key="1">
    <citation type="submission" date="2023-08" db="EMBL/GenBank/DDBJ databases">
        <authorList>
            <person name="Chen Y."/>
            <person name="Shah S."/>
            <person name="Dougan E. K."/>
            <person name="Thang M."/>
            <person name="Chan C."/>
        </authorList>
    </citation>
    <scope>NUCLEOTIDE SEQUENCE</scope>
</reference>
<dbReference type="FunFam" id="3.30.200.20:FF:000042">
    <property type="entry name" value="Aurora kinase A"/>
    <property type="match status" value="1"/>
</dbReference>
<dbReference type="Gene3D" id="3.30.200.20">
    <property type="entry name" value="Phosphorylase Kinase, domain 1"/>
    <property type="match status" value="1"/>
</dbReference>
<evidence type="ECO:0000256" key="9">
    <source>
        <dbReference type="SAM" id="MobiDB-lite"/>
    </source>
</evidence>
<evidence type="ECO:0000256" key="5">
    <source>
        <dbReference type="ARBA" id="ARBA00022741"/>
    </source>
</evidence>
<evidence type="ECO:0000313" key="12">
    <source>
        <dbReference type="EMBL" id="CAJ1372041.1"/>
    </source>
</evidence>
<dbReference type="InterPro" id="IPR000719">
    <property type="entry name" value="Prot_kinase_dom"/>
</dbReference>
<dbReference type="PROSITE" id="PS00107">
    <property type="entry name" value="PROTEIN_KINASE_ATP"/>
    <property type="match status" value="1"/>
</dbReference>
<dbReference type="Pfam" id="PF00069">
    <property type="entry name" value="Pkinase"/>
    <property type="match status" value="1"/>
</dbReference>
<feature type="region of interest" description="Disordered" evidence="9">
    <location>
        <begin position="18"/>
        <end position="37"/>
    </location>
</feature>
<dbReference type="SMART" id="SM00220">
    <property type="entry name" value="S_TKc"/>
    <property type="match status" value="1"/>
</dbReference>
<feature type="region of interest" description="Disordered" evidence="9">
    <location>
        <begin position="641"/>
        <end position="662"/>
    </location>
</feature>
<accession>A0AA36HMT0</accession>
<dbReference type="PROSITE" id="PS00108">
    <property type="entry name" value="PROTEIN_KINASE_ST"/>
    <property type="match status" value="1"/>
</dbReference>
<evidence type="ECO:0000256" key="8">
    <source>
        <dbReference type="PROSITE-ProRule" id="PRU10141"/>
    </source>
</evidence>
<dbReference type="CDD" id="cd14447">
    <property type="entry name" value="SPX"/>
    <property type="match status" value="1"/>
</dbReference>
<dbReference type="GO" id="GO:0005524">
    <property type="term" value="F:ATP binding"/>
    <property type="evidence" value="ECO:0007669"/>
    <property type="project" value="UniProtKB-UniRule"/>
</dbReference>
<keyword evidence="3" id="KW-0597">Phosphoprotein</keyword>
<feature type="domain" description="SPX" evidence="11">
    <location>
        <begin position="455"/>
        <end position="577"/>
    </location>
</feature>
<dbReference type="Proteomes" id="UP001178507">
    <property type="component" value="Unassembled WGS sequence"/>
</dbReference>
<evidence type="ECO:0000256" key="6">
    <source>
        <dbReference type="ARBA" id="ARBA00022777"/>
    </source>
</evidence>
<feature type="domain" description="Protein kinase" evidence="10">
    <location>
        <begin position="211"/>
        <end position="465"/>
    </location>
</feature>